<dbReference type="STRING" id="390807.SAMN04488095_3778"/>
<name>A0A1I3UMI5_9RHOB</name>
<dbReference type="GO" id="GO:0022857">
    <property type="term" value="F:transmembrane transporter activity"/>
    <property type="evidence" value="ECO:0007669"/>
    <property type="project" value="InterPro"/>
</dbReference>
<dbReference type="GO" id="GO:0015031">
    <property type="term" value="P:protein transport"/>
    <property type="evidence" value="ECO:0007669"/>
    <property type="project" value="UniProtKB-KW"/>
</dbReference>
<dbReference type="GO" id="GO:0005886">
    <property type="term" value="C:plasma membrane"/>
    <property type="evidence" value="ECO:0007669"/>
    <property type="project" value="UniProtKB-SubCell"/>
</dbReference>
<evidence type="ECO:0000256" key="5">
    <source>
        <dbReference type="ARBA" id="ARBA00022989"/>
    </source>
</evidence>
<comment type="subcellular location">
    <subcellularLocation>
        <location evidence="1">Cell membrane</location>
        <topology evidence="1">Single-pass membrane protein</topology>
    </subcellularLocation>
    <subcellularLocation>
        <location evidence="7">Cell membrane</location>
        <topology evidence="7">Single-pass type II membrane protein</topology>
    </subcellularLocation>
</comment>
<evidence type="ECO:0000256" key="4">
    <source>
        <dbReference type="ARBA" id="ARBA00022692"/>
    </source>
</evidence>
<reference evidence="9 10" key="1">
    <citation type="submission" date="2016-10" db="EMBL/GenBank/DDBJ databases">
        <authorList>
            <person name="de Groot N.N."/>
        </authorList>
    </citation>
    <scope>NUCLEOTIDE SEQUENCE [LARGE SCALE GENOMIC DNA]</scope>
    <source>
        <strain evidence="9 10">DSM 19073</strain>
    </source>
</reference>
<dbReference type="EMBL" id="FORA01000008">
    <property type="protein sequence ID" value="SFJ83116.1"/>
    <property type="molecule type" value="Genomic_DNA"/>
</dbReference>
<evidence type="ECO:0000256" key="7">
    <source>
        <dbReference type="RuleBase" id="RU003879"/>
    </source>
</evidence>
<sequence length="151" mass="15697">MTLVSASVRAIELPRRRPNRMRVPLTSLADTMFQLLIFFMLASNLTPYSNLLLQGGPSDVGTPGGAGGNDPGTSAATPPGTILWTVEADGLLVGGQRFALDDIADLAATLPEGAQVVLVLRDQARVRDVATVLERLTGSGISAVRIAASGT</sequence>
<proteinExistence type="inferred from homology"/>
<dbReference type="RefSeq" id="WP_092784807.1">
    <property type="nucleotide sequence ID" value="NZ_FORA01000008.1"/>
</dbReference>
<feature type="transmembrane region" description="Helical" evidence="8">
    <location>
        <begin position="21"/>
        <end position="42"/>
    </location>
</feature>
<dbReference type="InterPro" id="IPR003400">
    <property type="entry name" value="ExbD"/>
</dbReference>
<keyword evidence="3" id="KW-1003">Cell membrane</keyword>
<dbReference type="OrthoDB" id="7851776at2"/>
<organism evidence="9 10">
    <name type="scientific">Jannaschia pohangensis</name>
    <dbReference type="NCBI Taxonomy" id="390807"/>
    <lineage>
        <taxon>Bacteria</taxon>
        <taxon>Pseudomonadati</taxon>
        <taxon>Pseudomonadota</taxon>
        <taxon>Alphaproteobacteria</taxon>
        <taxon>Rhodobacterales</taxon>
        <taxon>Roseobacteraceae</taxon>
        <taxon>Jannaschia</taxon>
    </lineage>
</organism>
<dbReference type="Proteomes" id="UP000199110">
    <property type="component" value="Unassembled WGS sequence"/>
</dbReference>
<accession>A0A1I3UMI5</accession>
<evidence type="ECO:0000256" key="8">
    <source>
        <dbReference type="SAM" id="Phobius"/>
    </source>
</evidence>
<keyword evidence="5 8" id="KW-1133">Transmembrane helix</keyword>
<protein>
    <submittedName>
        <fullName evidence="9">Biopolymer transport protein ExbD</fullName>
    </submittedName>
</protein>
<dbReference type="AlphaFoldDB" id="A0A1I3UMI5"/>
<keyword evidence="4 7" id="KW-0812">Transmembrane</keyword>
<evidence type="ECO:0000256" key="2">
    <source>
        <dbReference type="ARBA" id="ARBA00005811"/>
    </source>
</evidence>
<evidence type="ECO:0000256" key="6">
    <source>
        <dbReference type="ARBA" id="ARBA00023136"/>
    </source>
</evidence>
<gene>
    <name evidence="9" type="ORF">SAMN04488095_3778</name>
</gene>
<evidence type="ECO:0000313" key="10">
    <source>
        <dbReference type="Proteomes" id="UP000199110"/>
    </source>
</evidence>
<keyword evidence="7" id="KW-0653">Protein transport</keyword>
<comment type="similarity">
    <text evidence="2 7">Belongs to the ExbD/TolR family.</text>
</comment>
<keyword evidence="6 8" id="KW-0472">Membrane</keyword>
<keyword evidence="7" id="KW-0813">Transport</keyword>
<dbReference type="Pfam" id="PF02472">
    <property type="entry name" value="ExbD"/>
    <property type="match status" value="1"/>
</dbReference>
<evidence type="ECO:0000256" key="1">
    <source>
        <dbReference type="ARBA" id="ARBA00004162"/>
    </source>
</evidence>
<evidence type="ECO:0000256" key="3">
    <source>
        <dbReference type="ARBA" id="ARBA00022475"/>
    </source>
</evidence>
<evidence type="ECO:0000313" key="9">
    <source>
        <dbReference type="EMBL" id="SFJ83116.1"/>
    </source>
</evidence>
<keyword evidence="10" id="KW-1185">Reference proteome</keyword>